<dbReference type="AlphaFoldDB" id="A0A1V1PI44"/>
<accession>A0A1V1PI44</accession>
<reference evidence="3" key="1">
    <citation type="submission" date="2012-11" db="EMBL/GenBank/DDBJ databases">
        <authorList>
            <person name="Lucero-Rivera Y.E."/>
            <person name="Tovar-Ramirez D."/>
        </authorList>
    </citation>
    <scope>NUCLEOTIDE SEQUENCE [LARGE SCALE GENOMIC DNA]</scope>
    <source>
        <strain evidence="3">Araruama</strain>
    </source>
</reference>
<evidence type="ECO:0000313" key="3">
    <source>
        <dbReference type="Proteomes" id="UP000189670"/>
    </source>
</evidence>
<gene>
    <name evidence="2" type="ORF">OMM_00212</name>
</gene>
<evidence type="ECO:0000313" key="2">
    <source>
        <dbReference type="EMBL" id="ETR74444.1"/>
    </source>
</evidence>
<feature type="signal peptide" evidence="1">
    <location>
        <begin position="1"/>
        <end position="20"/>
    </location>
</feature>
<evidence type="ECO:0000256" key="1">
    <source>
        <dbReference type="SAM" id="SignalP"/>
    </source>
</evidence>
<proteinExistence type="predicted"/>
<protein>
    <recommendedName>
        <fullName evidence="4">Acyloxyacyl hydrolase</fullName>
    </recommendedName>
</protein>
<evidence type="ECO:0008006" key="4">
    <source>
        <dbReference type="Google" id="ProtNLM"/>
    </source>
</evidence>
<dbReference type="EMBL" id="ATBP01000007">
    <property type="protein sequence ID" value="ETR74444.1"/>
    <property type="molecule type" value="Genomic_DNA"/>
</dbReference>
<comment type="caution">
    <text evidence="2">The sequence shown here is derived from an EMBL/GenBank/DDBJ whole genome shotgun (WGS) entry which is preliminary data.</text>
</comment>
<organism evidence="2 3">
    <name type="scientific">Candidatus Magnetoglobus multicellularis str. Araruama</name>
    <dbReference type="NCBI Taxonomy" id="890399"/>
    <lineage>
        <taxon>Bacteria</taxon>
        <taxon>Pseudomonadati</taxon>
        <taxon>Thermodesulfobacteriota</taxon>
        <taxon>Desulfobacteria</taxon>
        <taxon>Desulfobacterales</taxon>
        <taxon>Desulfobacteraceae</taxon>
        <taxon>Candidatus Magnetoglobus</taxon>
    </lineage>
</organism>
<sequence length="187" mass="21230">MKRIIFSLSLIFLMSGTATAKWHMSVYHAVLAGPGIEDAILLSAEFDTSYRLIAFTLGKQIYQYNENIVFELEAQAVQHLGDQTHSEWNGVFIARWLTFPWNHVIPTTFAFGEGLSYATQTPNIEALHNETVSHFLNYLSIEFTFTLPHIKHFHLLTRVHHRSGAYGLFNDVKGASNAVGAGLRYEW</sequence>
<keyword evidence="1" id="KW-0732">Signal</keyword>
<name>A0A1V1PI44_9BACT</name>
<dbReference type="Proteomes" id="UP000189670">
    <property type="component" value="Unassembled WGS sequence"/>
</dbReference>
<feature type="chain" id="PRO_5010690096" description="Acyloxyacyl hydrolase" evidence="1">
    <location>
        <begin position="21"/>
        <end position="187"/>
    </location>
</feature>